<feature type="signal peptide" evidence="1">
    <location>
        <begin position="1"/>
        <end position="22"/>
    </location>
</feature>
<evidence type="ECO:0000313" key="2">
    <source>
        <dbReference type="EMBL" id="KAF8823033.1"/>
    </source>
</evidence>
<dbReference type="EMBL" id="JADAQX010000005">
    <property type="protein sequence ID" value="KAF8823033.1"/>
    <property type="molecule type" value="Genomic_DNA"/>
</dbReference>
<keyword evidence="3" id="KW-1185">Reference proteome</keyword>
<dbReference type="Proteomes" id="UP000823046">
    <property type="component" value="Unassembled WGS sequence"/>
</dbReference>
<sequence>MFEFLSGFAFVLLFCGLQISCASTPLDYVNSPPNQNLLQLEKHNIFVDTSTSNLSTPMLRQNEKVVDTITNAGKEATGKESGHLCNEVKKLTTGMILDYECDKKEYLPEAKNLMQGKVQLSNDHVNKAREVELKLQMRNNTFKIPKPLFPPNGTGIAHVSPVFTETVLQEIRCPNSWVPSGPHCITVISVPPYTTCPGDKENFKRGLRASMSVSEPGICALTSSTGPKLFCPGGFQLEFSNKMQDPVGVTYFVSGKETSNSYDQIGRAYTCKGLDIKPYTSLKGKHCPLGYDATPQGCTALQEIPPLLTCPPGFRLGGEAINSFALKNKMYALCGAVEFYKGKMWCPEGFIHYNTLYAMTTFGHIIDNAAEGRRLSTADVQFERLKANILNYDGSGMQKLQGIFKRKTHKQLGKISEFSSSAIPLHNRQLNETMSKNSIPGGNAMRTLTKENEQLESLKTARTDPLSDMLPTTPSCVQYLAAFAANCDKYTCDSLYLNKLEKDIRNWLYYKLNRDPDEADTIIPNGKNLRVTPRG</sequence>
<feature type="chain" id="PRO_5046851140" evidence="1">
    <location>
        <begin position="23"/>
        <end position="535"/>
    </location>
</feature>
<organism evidence="2 3">
    <name type="scientific">Cardiosporidium cionae</name>
    <dbReference type="NCBI Taxonomy" id="476202"/>
    <lineage>
        <taxon>Eukaryota</taxon>
        <taxon>Sar</taxon>
        <taxon>Alveolata</taxon>
        <taxon>Apicomplexa</taxon>
        <taxon>Aconoidasida</taxon>
        <taxon>Nephromycida</taxon>
        <taxon>Cardiosporidium</taxon>
    </lineage>
</organism>
<comment type="caution">
    <text evidence="2">The sequence shown here is derived from an EMBL/GenBank/DDBJ whole genome shotgun (WGS) entry which is preliminary data.</text>
</comment>
<gene>
    <name evidence="2" type="ORF">IE077_001102</name>
</gene>
<keyword evidence="1" id="KW-0732">Signal</keyword>
<evidence type="ECO:0000256" key="1">
    <source>
        <dbReference type="SAM" id="SignalP"/>
    </source>
</evidence>
<reference evidence="2 3" key="1">
    <citation type="journal article" date="2020" name="bioRxiv">
        <title>Metabolic contributions of an alphaproteobacterial endosymbiont in the apicomplexan Cardiosporidium cionae.</title>
        <authorList>
            <person name="Hunter E.S."/>
            <person name="Paight C.J."/>
            <person name="Lane C.E."/>
        </authorList>
    </citation>
    <scope>NUCLEOTIDE SEQUENCE [LARGE SCALE GENOMIC DNA]</scope>
    <source>
        <strain evidence="2">ESH_2018</strain>
    </source>
</reference>
<evidence type="ECO:0000313" key="3">
    <source>
        <dbReference type="Proteomes" id="UP000823046"/>
    </source>
</evidence>
<accession>A0ABQ7JGB3</accession>
<name>A0ABQ7JGB3_9APIC</name>
<protein>
    <submittedName>
        <fullName evidence="2">Uncharacterized protein</fullName>
    </submittedName>
</protein>
<proteinExistence type="predicted"/>